<feature type="region of interest" description="Disordered" evidence="1">
    <location>
        <begin position="1"/>
        <end position="85"/>
    </location>
</feature>
<evidence type="ECO:0000256" key="2">
    <source>
        <dbReference type="SAM" id="Phobius"/>
    </source>
</evidence>
<dbReference type="GeneID" id="63734777"/>
<feature type="transmembrane region" description="Helical" evidence="2">
    <location>
        <begin position="140"/>
        <end position="160"/>
    </location>
</feature>
<keyword evidence="3" id="KW-0808">Transferase</keyword>
<feature type="transmembrane region" description="Helical" evidence="2">
    <location>
        <begin position="524"/>
        <end position="547"/>
    </location>
</feature>
<keyword evidence="2" id="KW-0812">Transmembrane</keyword>
<dbReference type="AlphaFoldDB" id="A0A0B2X7R3"/>
<dbReference type="EMBL" id="AZHE01000001">
    <property type="protein sequence ID" value="KHO01321.1"/>
    <property type="molecule type" value="Genomic_DNA"/>
</dbReference>
<dbReference type="Pfam" id="PF13641">
    <property type="entry name" value="Glyco_tranf_2_3"/>
    <property type="match status" value="1"/>
</dbReference>
<dbReference type="InterPro" id="IPR029044">
    <property type="entry name" value="Nucleotide-diphossugar_trans"/>
</dbReference>
<dbReference type="STRING" id="1081103.A0A0B2X7R3"/>
<comment type="caution">
    <text evidence="3">The sequence shown here is derived from an EMBL/GenBank/DDBJ whole genome shotgun (WGS) entry which is preliminary data.</text>
</comment>
<gene>
    <name evidence="3" type="ORF">MAM_00322</name>
</gene>
<dbReference type="OrthoDB" id="2590398at2759"/>
<keyword evidence="2" id="KW-0472">Membrane</keyword>
<feature type="transmembrane region" description="Helical" evidence="2">
    <location>
        <begin position="501"/>
        <end position="518"/>
    </location>
</feature>
<feature type="region of interest" description="Disordered" evidence="1">
    <location>
        <begin position="642"/>
        <end position="662"/>
    </location>
</feature>
<evidence type="ECO:0000313" key="4">
    <source>
        <dbReference type="Proteomes" id="UP000030816"/>
    </source>
</evidence>
<dbReference type="SUPFAM" id="SSF53448">
    <property type="entry name" value="Nucleotide-diphospho-sugar transferases"/>
    <property type="match status" value="1"/>
</dbReference>
<dbReference type="HOGENOM" id="CLU_010551_4_0_1"/>
<sequence>MSWPLAATESRESRPGLDASDDSGSCPRPPDAALLPLRKSQHSLPVLDTDSIPSPGASTSTAEEKVEKPSRAKHHPFRSYHPTSSISPKYMVQNIKHQTKALPLEQSTLDDAEFEALTRLMDDKQKRTVPGLKRKTAFRALYILVIAIIVYFALVGWPIWPGAVLSFWRWYEGAAGSQHISGLVAFLVAGMIRDVLPQFLSKFESPAEETTAHSDQGVSQTCVIISCYKSAETLRSTLPACLQIFRPNQVFVVANGNSSVPLDNTADVCSEFGVRHTWLPVGSKITAQFVGVMVGTEFEYCLLIDDDVLLPPNLPIPTHCFTGPGRESVACVGYTIKSVGSSSSRGTIIQQAQDLEYKLSGLSKVFQAKFGGAIFPHGAISLWRRDVLQQLLRGHPGYSISEDWWLGHTARAAGYSIMMSSSVFVETETPPRLFPYCLPRKRSSRSGYGEMSVVQQRFFRWNFFFLFRVWSNAMYVLFCWRLGWRMLIMKIYALGESYDTLLLLITPVFLPVALAANWRLTLTLWFGTIFAYFILCCWFNIVHLGLFRRKAPTDERVSWLALPPFLILKMLMIFVAVGSVYWSIYQYALFFTRQHLRVTESVPAWNVIREKNTKTTLEDPELGGIAPDHSEEKNLQAVCREAMGGESGNSDTESHKVERLKA</sequence>
<dbReference type="RefSeq" id="XP_040682386.1">
    <property type="nucleotide sequence ID" value="XM_040819121.1"/>
</dbReference>
<evidence type="ECO:0000313" key="3">
    <source>
        <dbReference type="EMBL" id="KHO01321.1"/>
    </source>
</evidence>
<protein>
    <submittedName>
        <fullName evidence="3">Glycosyl transferase, group 2 family protein</fullName>
    </submittedName>
</protein>
<dbReference type="GO" id="GO:0016740">
    <property type="term" value="F:transferase activity"/>
    <property type="evidence" value="ECO:0007669"/>
    <property type="project" value="UniProtKB-KW"/>
</dbReference>
<keyword evidence="2" id="KW-1133">Transmembrane helix</keyword>
<feature type="transmembrane region" description="Helical" evidence="2">
    <location>
        <begin position="461"/>
        <end position="480"/>
    </location>
</feature>
<proteinExistence type="predicted"/>
<name>A0A0B2X7R3_METAS</name>
<organism evidence="3 4">
    <name type="scientific">Metarhizium album (strain ARSEF 1941)</name>
    <dbReference type="NCBI Taxonomy" id="1081103"/>
    <lineage>
        <taxon>Eukaryota</taxon>
        <taxon>Fungi</taxon>
        <taxon>Dikarya</taxon>
        <taxon>Ascomycota</taxon>
        <taxon>Pezizomycotina</taxon>
        <taxon>Sordariomycetes</taxon>
        <taxon>Hypocreomycetidae</taxon>
        <taxon>Hypocreales</taxon>
        <taxon>Clavicipitaceae</taxon>
        <taxon>Metarhizium</taxon>
    </lineage>
</organism>
<evidence type="ECO:0000256" key="1">
    <source>
        <dbReference type="SAM" id="MobiDB-lite"/>
    </source>
</evidence>
<dbReference type="Gene3D" id="3.90.550.10">
    <property type="entry name" value="Spore Coat Polysaccharide Biosynthesis Protein SpsA, Chain A"/>
    <property type="match status" value="1"/>
</dbReference>
<reference evidence="3 4" key="1">
    <citation type="journal article" date="2014" name="Proc. Natl. Acad. Sci. U.S.A.">
        <title>Trajectory and genomic determinants of fungal-pathogen speciation and host adaptation.</title>
        <authorList>
            <person name="Hu X."/>
            <person name="Xiao G."/>
            <person name="Zheng P."/>
            <person name="Shang Y."/>
            <person name="Su Y."/>
            <person name="Zhang X."/>
            <person name="Liu X."/>
            <person name="Zhan S."/>
            <person name="St Leger R.J."/>
            <person name="Wang C."/>
        </authorList>
    </citation>
    <scope>NUCLEOTIDE SEQUENCE [LARGE SCALE GENOMIC DNA]</scope>
    <source>
        <strain evidence="3 4">ARSEF 1941</strain>
    </source>
</reference>
<dbReference type="Proteomes" id="UP000030816">
    <property type="component" value="Unassembled WGS sequence"/>
</dbReference>
<accession>A0A0B2X7R3</accession>
<keyword evidence="4" id="KW-1185">Reference proteome</keyword>
<feature type="transmembrane region" description="Helical" evidence="2">
    <location>
        <begin position="559"/>
        <end position="584"/>
    </location>
</feature>
<feature type="compositionally biased region" description="Basic and acidic residues" evidence="1">
    <location>
        <begin position="652"/>
        <end position="662"/>
    </location>
</feature>